<reference evidence="3 4" key="1">
    <citation type="submission" date="2015-07" db="EMBL/GenBank/DDBJ databases">
        <title>Comparative genomics of the Sigatoka disease complex on banana suggests a link between parallel evolutionary changes in Pseudocercospora fijiensis and Pseudocercospora eumusae and increased virulence on the banana host.</title>
        <authorList>
            <person name="Chang T.-C."/>
            <person name="Salvucci A."/>
            <person name="Crous P.W."/>
            <person name="Stergiopoulos I."/>
        </authorList>
    </citation>
    <scope>NUCLEOTIDE SEQUENCE [LARGE SCALE GENOMIC DNA]</scope>
    <source>
        <strain evidence="3 4">CBS 114824</strain>
    </source>
</reference>
<proteinExistence type="predicted"/>
<name>A0A139HFQ8_9PEZI</name>
<feature type="region of interest" description="Disordered" evidence="1">
    <location>
        <begin position="329"/>
        <end position="362"/>
    </location>
</feature>
<keyword evidence="4" id="KW-1185">Reference proteome</keyword>
<dbReference type="EMBL" id="LFZN01000057">
    <property type="protein sequence ID" value="KXT01316.1"/>
    <property type="molecule type" value="Genomic_DNA"/>
</dbReference>
<feature type="compositionally biased region" description="Low complexity" evidence="1">
    <location>
        <begin position="436"/>
        <end position="504"/>
    </location>
</feature>
<evidence type="ECO:0000313" key="3">
    <source>
        <dbReference type="EMBL" id="KXT01314.1"/>
    </source>
</evidence>
<evidence type="ECO:0000256" key="1">
    <source>
        <dbReference type="SAM" id="MobiDB-lite"/>
    </source>
</evidence>
<dbReference type="OrthoDB" id="265717at2759"/>
<dbReference type="EMBL" id="LFZN01000057">
    <property type="protein sequence ID" value="KXT01311.1"/>
    <property type="molecule type" value="Genomic_DNA"/>
</dbReference>
<dbReference type="InterPro" id="IPR055795">
    <property type="entry name" value="DUF7371"/>
</dbReference>
<feature type="compositionally biased region" description="Low complexity" evidence="1">
    <location>
        <begin position="523"/>
        <end position="581"/>
    </location>
</feature>
<dbReference type="EMBL" id="LFZN01000057">
    <property type="protein sequence ID" value="KXT01314.1"/>
    <property type="molecule type" value="Genomic_DNA"/>
</dbReference>
<gene>
    <name evidence="3" type="ORF">AC578_2700</name>
</gene>
<dbReference type="Pfam" id="PF24086">
    <property type="entry name" value="DUF7371"/>
    <property type="match status" value="1"/>
</dbReference>
<feature type="domain" description="DUF7371" evidence="2">
    <location>
        <begin position="611"/>
        <end position="833"/>
    </location>
</feature>
<dbReference type="Proteomes" id="UP000070133">
    <property type="component" value="Unassembled WGS sequence"/>
</dbReference>
<evidence type="ECO:0000259" key="2">
    <source>
        <dbReference type="Pfam" id="PF24086"/>
    </source>
</evidence>
<sequence>MKAPLILTATAAVAANAHNWNRTYWNSAGTGTAGFAAPSNAASASCSPMTSTVYLPFTDTHTVYSVATASPTSVEAAGVSGIASSTDSFTTISTSTSTSTHTNTVTLAPNTTPGLETASSSTPYFFHVTSGSTVWENGVSPSSGVSLSIETSSVFVAPLPSTSEPDTTTTLVSTSDTSTTTTITVPEYTSTLFSFTSPDLTTTRTSTQYTTISLSQVSSRSSFTGMNSAGWNASSTLPVVLPTPEVTTMTMVVMQGSGNATTNTITTQITATIGDTVTQTLVGPSGTSASEAPVVLTMTIGSSNSASAFSTSMEVPASAPTISSAPVSAESAATAGSQTTSQSSVMPGTTTSTASAGPSSLAWASSSSIGMPSYSSQSNTSAQQTAPSNSSAVSQFTMTSFVSGSGTTYVLTSTPIATTPQITTVNGAISTLPAASGTSTRLTTDSTLSRGSSRSSTVSVESTVSEGQSLSAAEATSSATTAIGETSTAESSEASVASISSTTVNGQESSTAATSRTRGNTLTTSRSLTESSTSSARESGSSPSESSRISSFTSSTQSRDTTIPSSAVASSSTRARNSTISVTSRPTRASTSNNPFPPTSNTAIPTQGCGEQGDFTMDFDDLPTFNGGSARLFRRQGMNSTAGNSTSNGNGTSEITQQPPLSLRPYRHMLFSNGYVYAPKPVEPFAPASLPNVAVFLANGTGFKSGPQPNGLEPGEIGDGPYHEGDPAFFFDAKGAALGCDNAGPGPCTLEVTSMVWDNKTRDDVPSESQNYTLPACGGFQNCQLTKVDFPSSFRKLSGLRMRAVHNQEPRMFFLDDMQMRWADNSCAAGMKRQRSQ</sequence>
<feature type="compositionally biased region" description="Polar residues" evidence="1">
    <location>
        <begin position="582"/>
        <end position="605"/>
    </location>
</feature>
<dbReference type="EMBL" id="LFZN01000057">
    <property type="protein sequence ID" value="KXT01315.1"/>
    <property type="molecule type" value="Genomic_DNA"/>
</dbReference>
<comment type="caution">
    <text evidence="3">The sequence shown here is derived from an EMBL/GenBank/DDBJ whole genome shotgun (WGS) entry which is preliminary data.</text>
</comment>
<feature type="compositionally biased region" description="Polar residues" evidence="1">
    <location>
        <begin position="505"/>
        <end position="522"/>
    </location>
</feature>
<evidence type="ECO:0000313" key="4">
    <source>
        <dbReference type="Proteomes" id="UP000070133"/>
    </source>
</evidence>
<feature type="region of interest" description="Disordered" evidence="1">
    <location>
        <begin position="435"/>
        <end position="612"/>
    </location>
</feature>
<organism evidence="3 4">
    <name type="scientific">Pseudocercospora eumusae</name>
    <dbReference type="NCBI Taxonomy" id="321146"/>
    <lineage>
        <taxon>Eukaryota</taxon>
        <taxon>Fungi</taxon>
        <taxon>Dikarya</taxon>
        <taxon>Ascomycota</taxon>
        <taxon>Pezizomycotina</taxon>
        <taxon>Dothideomycetes</taxon>
        <taxon>Dothideomycetidae</taxon>
        <taxon>Mycosphaerellales</taxon>
        <taxon>Mycosphaerellaceae</taxon>
        <taxon>Pseudocercospora</taxon>
    </lineage>
</organism>
<accession>A0A139HFQ8</accession>
<protein>
    <recommendedName>
        <fullName evidence="2">DUF7371 domain-containing protein</fullName>
    </recommendedName>
</protein>
<dbReference type="AlphaFoldDB" id="A0A139HFQ8"/>